<dbReference type="PROSITE" id="PS50206">
    <property type="entry name" value="RHODANESE_3"/>
    <property type="match status" value="1"/>
</dbReference>
<dbReference type="EMBL" id="JDSN01000051">
    <property type="protein sequence ID" value="KDB46136.1"/>
    <property type="molecule type" value="Genomic_DNA"/>
</dbReference>
<evidence type="ECO:0000256" key="2">
    <source>
        <dbReference type="SAM" id="MobiDB-lite"/>
    </source>
</evidence>
<dbReference type="Proteomes" id="UP000027441">
    <property type="component" value="Unassembled WGS sequence"/>
</dbReference>
<evidence type="ECO:0000313" key="4">
    <source>
        <dbReference type="EMBL" id="KDB46136.1"/>
    </source>
</evidence>
<dbReference type="PANTHER" id="PTHR43855:SF1">
    <property type="entry name" value="THIOSULFATE SULFURTRANSFERASE"/>
    <property type="match status" value="1"/>
</dbReference>
<evidence type="ECO:0000313" key="5">
    <source>
        <dbReference type="Proteomes" id="UP000027441"/>
    </source>
</evidence>
<accession>A0A836MB98</accession>
<name>A0A836MB98_GLAPU</name>
<feature type="compositionally biased region" description="Polar residues" evidence="2">
    <location>
        <begin position="80"/>
        <end position="95"/>
    </location>
</feature>
<dbReference type="Pfam" id="PF00581">
    <property type="entry name" value="Rhodanese"/>
    <property type="match status" value="1"/>
</dbReference>
<dbReference type="SUPFAM" id="SSF52821">
    <property type="entry name" value="Rhodanese/Cell cycle control phosphatase"/>
    <property type="match status" value="1"/>
</dbReference>
<dbReference type="InterPro" id="IPR036873">
    <property type="entry name" value="Rhodanese-like_dom_sf"/>
</dbReference>
<dbReference type="InterPro" id="IPR001763">
    <property type="entry name" value="Rhodanese-like_dom"/>
</dbReference>
<feature type="domain" description="Rhodanese" evidence="3">
    <location>
        <begin position="6"/>
        <end position="69"/>
    </location>
</feature>
<protein>
    <recommendedName>
        <fullName evidence="3">Rhodanese domain-containing protein</fullName>
    </recommendedName>
</protein>
<organism evidence="4 5">
    <name type="scientific">Glaesserella parasuis HPS9</name>
    <dbReference type="NCBI Taxonomy" id="1450513"/>
    <lineage>
        <taxon>Bacteria</taxon>
        <taxon>Pseudomonadati</taxon>
        <taxon>Pseudomonadota</taxon>
        <taxon>Gammaproteobacteria</taxon>
        <taxon>Pasteurellales</taxon>
        <taxon>Pasteurellaceae</taxon>
        <taxon>Glaesserella</taxon>
    </lineage>
</organism>
<keyword evidence="1" id="KW-0677">Repeat</keyword>
<reference evidence="4 5" key="1">
    <citation type="submission" date="2014-02" db="EMBL/GenBank/DDBJ databases">
        <title>Comparative genomics of Haemophilus parasuis isolated from pig lungs.</title>
        <authorList>
            <person name="Kittichotirat W."/>
            <person name="Bumgarner R.E."/>
            <person name="Lawrence P."/>
        </authorList>
    </citation>
    <scope>NUCLEOTIDE SEQUENCE [LARGE SCALE GENOMIC DNA]</scope>
    <source>
        <strain evidence="4 5">HPS9</strain>
    </source>
</reference>
<dbReference type="InterPro" id="IPR051126">
    <property type="entry name" value="Thiosulfate_sulfurtransferase"/>
</dbReference>
<dbReference type="AlphaFoldDB" id="A0A836MB98"/>
<feature type="region of interest" description="Disordered" evidence="2">
    <location>
        <begin position="72"/>
        <end position="95"/>
    </location>
</feature>
<gene>
    <name evidence="4" type="ORF">HPS9_05690</name>
</gene>
<dbReference type="Gene3D" id="3.40.250.10">
    <property type="entry name" value="Rhodanese-like domain"/>
    <property type="match status" value="1"/>
</dbReference>
<sequence>MYNLANPQQIEQNLLQHGITKDKTIVLYSDNPLAAYRVFWALKWAGVEDVRVLNGNLATWIDAGFPTETKVNQPLPKTAFGTTIPANPQINISPT</sequence>
<comment type="caution">
    <text evidence="4">The sequence shown here is derived from an EMBL/GenBank/DDBJ whole genome shotgun (WGS) entry which is preliminary data.</text>
</comment>
<evidence type="ECO:0000256" key="1">
    <source>
        <dbReference type="ARBA" id="ARBA00022737"/>
    </source>
</evidence>
<evidence type="ECO:0000259" key="3">
    <source>
        <dbReference type="PROSITE" id="PS50206"/>
    </source>
</evidence>
<proteinExistence type="predicted"/>
<dbReference type="PANTHER" id="PTHR43855">
    <property type="entry name" value="THIOSULFATE SULFURTRANSFERASE"/>
    <property type="match status" value="1"/>
</dbReference>